<dbReference type="EMBL" id="JABUMC010000002">
    <property type="protein sequence ID" value="MBV6545971.1"/>
    <property type="molecule type" value="Genomic_DNA"/>
</dbReference>
<dbReference type="Proteomes" id="UP001196379">
    <property type="component" value="Unassembled WGS sequence"/>
</dbReference>
<feature type="signal peptide" evidence="1">
    <location>
        <begin position="1"/>
        <end position="20"/>
    </location>
</feature>
<reference evidence="3 5" key="1">
    <citation type="journal article" date="2021" name="Mol. Ecol.">
        <title>Polar bear-adapted Ursidibacter maritimus are remarkably conserved after generations in captivity.</title>
        <authorList>
            <person name="Espinosa-Gongora C."/>
            <person name="Hansen M.J."/>
            <person name="Bertelsen M.F."/>
            <person name="Bojesen A.M."/>
        </authorList>
    </citation>
    <scope>NUCLEOTIDE SEQUENCE</scope>
    <source>
        <strain evidence="3">Pb43105x</strain>
        <strain evidence="2 5">Pb43106</strain>
    </source>
</reference>
<keyword evidence="1" id="KW-0732">Signal</keyword>
<dbReference type="GO" id="GO:0008643">
    <property type="term" value="P:carbohydrate transport"/>
    <property type="evidence" value="ECO:0007669"/>
    <property type="project" value="InterPro"/>
</dbReference>
<evidence type="ECO:0000313" key="2">
    <source>
        <dbReference type="EMBL" id="MBV6531481.1"/>
    </source>
</evidence>
<organism evidence="3 4">
    <name type="scientific">Ursidibacter maritimus</name>
    <dbReference type="NCBI Taxonomy" id="1331689"/>
    <lineage>
        <taxon>Bacteria</taxon>
        <taxon>Pseudomonadati</taxon>
        <taxon>Pseudomonadota</taxon>
        <taxon>Gammaproteobacteria</taxon>
        <taxon>Pasteurellales</taxon>
        <taxon>Pasteurellaceae</taxon>
        <taxon>Ursidibacter</taxon>
    </lineage>
</organism>
<protein>
    <submittedName>
        <fullName evidence="3">Maltose operon protein MalM</fullName>
    </submittedName>
</protein>
<dbReference type="InterPro" id="IPR010794">
    <property type="entry name" value="MalM"/>
</dbReference>
<evidence type="ECO:0000313" key="5">
    <source>
        <dbReference type="Proteomes" id="UP001196379"/>
    </source>
</evidence>
<dbReference type="OrthoDB" id="5944162at2"/>
<dbReference type="RefSeq" id="WP_157402228.1">
    <property type="nucleotide sequence ID" value="NZ_JABULY010000002.1"/>
</dbReference>
<proteinExistence type="predicted"/>
<dbReference type="GO" id="GO:0042597">
    <property type="term" value="C:periplasmic space"/>
    <property type="evidence" value="ECO:0007669"/>
    <property type="project" value="InterPro"/>
</dbReference>
<name>A0A949WHL0_9PAST</name>
<evidence type="ECO:0000313" key="3">
    <source>
        <dbReference type="EMBL" id="MBV6545971.1"/>
    </source>
</evidence>
<evidence type="ECO:0000256" key="1">
    <source>
        <dbReference type="SAM" id="SignalP"/>
    </source>
</evidence>
<dbReference type="Pfam" id="PF07148">
    <property type="entry name" value="MalM"/>
    <property type="match status" value="1"/>
</dbReference>
<evidence type="ECO:0000313" key="4">
    <source>
        <dbReference type="Proteomes" id="UP000732858"/>
    </source>
</evidence>
<sequence>MKTKIALLLSTVFFTSQLYATVLQPSKAELANIQWKDVALSQQNDSDVDHFTNQLQGASGNVLAYKIPANQGMIKLNIASPVQKNNTIFVPNALVLDSHFNPAMRYPASQFKFSEERGLNPAQYQAELSLTPANNQDFIYLLIYTTEQELQGKTMMTHPAKLLAKAKGNQPPAIADITVTHSNQGKVSVEVEGVQTSQFIGLNGPLFEAKTPTTQIGTVATDMPKSTKENKPTQPVEQSTENYFNQAVLKALKDKDINKAMNLVNEAEQLGLKQPRQIFIKHVSAK</sequence>
<feature type="chain" id="PRO_5037660247" evidence="1">
    <location>
        <begin position="21"/>
        <end position="286"/>
    </location>
</feature>
<dbReference type="Proteomes" id="UP000732858">
    <property type="component" value="Unassembled WGS sequence"/>
</dbReference>
<dbReference type="AlphaFoldDB" id="A0A949WHL0"/>
<accession>A0A949WHL0</accession>
<keyword evidence="5" id="KW-1185">Reference proteome</keyword>
<comment type="caution">
    <text evidence="3">The sequence shown here is derived from an EMBL/GenBank/DDBJ whole genome shotgun (WGS) entry which is preliminary data.</text>
</comment>
<dbReference type="EMBL" id="JABULY010000002">
    <property type="protein sequence ID" value="MBV6531481.1"/>
    <property type="molecule type" value="Genomic_DNA"/>
</dbReference>
<dbReference type="GeneID" id="65547987"/>
<gene>
    <name evidence="2" type="ORF">HT657_04910</name>
    <name evidence="3" type="ORF">HT672_01430</name>
</gene>